<keyword evidence="3" id="KW-1185">Reference proteome</keyword>
<feature type="transmembrane region" description="Helical" evidence="1">
    <location>
        <begin position="6"/>
        <end position="28"/>
    </location>
</feature>
<evidence type="ECO:0000313" key="3">
    <source>
        <dbReference type="Proteomes" id="UP000188929"/>
    </source>
</evidence>
<dbReference type="Pfam" id="PF05437">
    <property type="entry name" value="AzlD"/>
    <property type="match status" value="1"/>
</dbReference>
<comment type="caution">
    <text evidence="2">The sequence shown here is derived from an EMBL/GenBank/DDBJ whole genome shotgun (WGS) entry which is preliminary data.</text>
</comment>
<accession>A0A1V2I6Z0</accession>
<organism evidence="2 3">
    <name type="scientific">Pseudofrankia asymbiotica</name>
    <dbReference type="NCBI Taxonomy" id="1834516"/>
    <lineage>
        <taxon>Bacteria</taxon>
        <taxon>Bacillati</taxon>
        <taxon>Actinomycetota</taxon>
        <taxon>Actinomycetes</taxon>
        <taxon>Frankiales</taxon>
        <taxon>Frankiaceae</taxon>
        <taxon>Pseudofrankia</taxon>
    </lineage>
</organism>
<evidence type="ECO:0000256" key="1">
    <source>
        <dbReference type="SAM" id="Phobius"/>
    </source>
</evidence>
<keyword evidence="1" id="KW-0472">Membrane</keyword>
<sequence>MTVWLVIVAAGLGSYLLRISMVVLLGRVGTPAVLERSKTFVVPAAFAALAATSLAGQAEANLAGLLPPLAAIAAAALAAHRTGRPYTAILAGMPVFWALTALLA</sequence>
<dbReference type="OrthoDB" id="3215901at2"/>
<keyword evidence="1" id="KW-1133">Transmembrane helix</keyword>
<dbReference type="Proteomes" id="UP000188929">
    <property type="component" value="Unassembled WGS sequence"/>
</dbReference>
<reference evidence="3" key="1">
    <citation type="submission" date="2016-10" db="EMBL/GenBank/DDBJ databases">
        <title>Frankia sp. NRRL B-16386 Genome sequencing.</title>
        <authorList>
            <person name="Ghodhbane-Gtari F."/>
            <person name="Swanson E."/>
            <person name="Gueddou A."/>
            <person name="Hezbri K."/>
            <person name="Ktari K."/>
            <person name="Nouioui I."/>
            <person name="Morris K."/>
            <person name="Simpson S."/>
            <person name="Abebe-Akele F."/>
            <person name="Thomas K."/>
            <person name="Gtari M."/>
            <person name="Tisa L.S."/>
        </authorList>
    </citation>
    <scope>NUCLEOTIDE SEQUENCE [LARGE SCALE GENOMIC DNA]</scope>
    <source>
        <strain evidence="3">NRRL B-16386</strain>
    </source>
</reference>
<feature type="transmembrane region" description="Helical" evidence="1">
    <location>
        <begin position="40"/>
        <end position="56"/>
    </location>
</feature>
<proteinExistence type="predicted"/>
<feature type="transmembrane region" description="Helical" evidence="1">
    <location>
        <begin position="62"/>
        <end position="79"/>
    </location>
</feature>
<gene>
    <name evidence="2" type="ORF">BL253_22650</name>
</gene>
<dbReference type="RefSeq" id="WP_076819203.1">
    <property type="nucleotide sequence ID" value="NZ_MOMC01000047.1"/>
</dbReference>
<keyword evidence="1" id="KW-0812">Transmembrane</keyword>
<name>A0A1V2I6Z0_9ACTN</name>
<dbReference type="STRING" id="1834516.BL253_22650"/>
<evidence type="ECO:0008006" key="4">
    <source>
        <dbReference type="Google" id="ProtNLM"/>
    </source>
</evidence>
<feature type="transmembrane region" description="Helical" evidence="1">
    <location>
        <begin position="86"/>
        <end position="103"/>
    </location>
</feature>
<dbReference type="AlphaFoldDB" id="A0A1V2I6Z0"/>
<protein>
    <recommendedName>
        <fullName evidence="4">Branched-chain amino acid transporter</fullName>
    </recommendedName>
</protein>
<dbReference type="EMBL" id="MOMC01000047">
    <property type="protein sequence ID" value="ONH27106.1"/>
    <property type="molecule type" value="Genomic_DNA"/>
</dbReference>
<dbReference type="InterPro" id="IPR008407">
    <property type="entry name" value="Brnchd-chn_aa_trnsp_AzlD"/>
</dbReference>
<evidence type="ECO:0000313" key="2">
    <source>
        <dbReference type="EMBL" id="ONH27106.1"/>
    </source>
</evidence>